<dbReference type="EMBL" id="NEXE01000124">
    <property type="protein sequence ID" value="PSN88322.1"/>
    <property type="molecule type" value="Genomic_DNA"/>
</dbReference>
<dbReference type="Proteomes" id="UP000240322">
    <property type="component" value="Unassembled WGS sequence"/>
</dbReference>
<evidence type="ECO:0000313" key="1">
    <source>
        <dbReference type="EMBL" id="PSN88322.1"/>
    </source>
</evidence>
<dbReference type="AlphaFoldDB" id="A0A2R6APN9"/>
<organism evidence="1 2">
    <name type="scientific">Candidatus Marsarchaeota G2 archaeon OSP_D</name>
    <dbReference type="NCBI Taxonomy" id="1978157"/>
    <lineage>
        <taxon>Archaea</taxon>
        <taxon>Candidatus Marsarchaeota</taxon>
        <taxon>Candidatus Marsarchaeota group 2</taxon>
    </lineage>
</organism>
<gene>
    <name evidence="1" type="ORF">B9Q03_09395</name>
</gene>
<name>A0A2R6APN9_9ARCH</name>
<evidence type="ECO:0000313" key="2">
    <source>
        <dbReference type="Proteomes" id="UP000240322"/>
    </source>
</evidence>
<reference evidence="1 2" key="1">
    <citation type="submission" date="2017-04" db="EMBL/GenBank/DDBJ databases">
        <title>Novel microbial lineages endemic to geothermal iron-oxide mats fill important gaps in the evolutionary history of Archaea.</title>
        <authorList>
            <person name="Jay Z.J."/>
            <person name="Beam J.P."/>
            <person name="Dlakic M."/>
            <person name="Rusch D.B."/>
            <person name="Kozubal M.A."/>
            <person name="Inskeep W.P."/>
        </authorList>
    </citation>
    <scope>NUCLEOTIDE SEQUENCE [LARGE SCALE GENOMIC DNA]</scope>
    <source>
        <strain evidence="1">OSP_D</strain>
    </source>
</reference>
<proteinExistence type="predicted"/>
<protein>
    <submittedName>
        <fullName evidence="1">Uncharacterized protein</fullName>
    </submittedName>
</protein>
<sequence length="115" mass="13151">MVGIISYLKPNKRFSERLNKALKHGKFTEEEKVIIRGRPNPVTLEVMEEYGVTRWSPELEKKVSVCEKLLIRGVLEDNAQLAAIAHECLKVLAYTENKFAKKIEEEPKGEILIDA</sequence>
<comment type="caution">
    <text evidence="1">The sequence shown here is derived from an EMBL/GenBank/DDBJ whole genome shotgun (WGS) entry which is preliminary data.</text>
</comment>
<accession>A0A2R6APN9</accession>